<evidence type="ECO:0000313" key="3">
    <source>
        <dbReference type="Proteomes" id="UP001595921"/>
    </source>
</evidence>
<dbReference type="PANTHER" id="PTHR35902:SF3">
    <property type="entry name" value="NPCBM-ASSOCIATED, NEW3 DOMAIN OF ALPHA-GALACTOSIDASE"/>
    <property type="match status" value="1"/>
</dbReference>
<keyword evidence="1" id="KW-0812">Transmembrane</keyword>
<dbReference type="AlphaFoldDB" id="A0ABD5P6Q6"/>
<dbReference type="EMBL" id="JBHSDS010000001">
    <property type="protein sequence ID" value="MFC4356444.1"/>
    <property type="molecule type" value="Genomic_DNA"/>
</dbReference>
<organism evidence="2 3">
    <name type="scientific">Halobium salinum</name>
    <dbReference type="NCBI Taxonomy" id="1364940"/>
    <lineage>
        <taxon>Archaea</taxon>
        <taxon>Methanobacteriati</taxon>
        <taxon>Methanobacteriota</taxon>
        <taxon>Stenosarchaea group</taxon>
        <taxon>Halobacteria</taxon>
        <taxon>Halobacteriales</taxon>
        <taxon>Haloferacaceae</taxon>
        <taxon>Halobium</taxon>
    </lineage>
</organism>
<dbReference type="Gene3D" id="2.60.40.10">
    <property type="entry name" value="Immunoglobulins"/>
    <property type="match status" value="1"/>
</dbReference>
<dbReference type="Proteomes" id="UP001595921">
    <property type="component" value="Unassembled WGS sequence"/>
</dbReference>
<keyword evidence="1" id="KW-0472">Membrane</keyword>
<dbReference type="PANTHER" id="PTHR35902">
    <property type="entry name" value="S-LAYER DOMAIN-LIKE PROTEIN-RELATED"/>
    <property type="match status" value="1"/>
</dbReference>
<protein>
    <submittedName>
        <fullName evidence="2">COG1361 S-layer family protein</fullName>
    </submittedName>
</protein>
<evidence type="ECO:0000313" key="2">
    <source>
        <dbReference type="EMBL" id="MFC4356444.1"/>
    </source>
</evidence>
<proteinExistence type="predicted"/>
<sequence>MRRNQLLTILLVCLLTVPTVALADTSGSPDLSATVQNGTLAAGGETQLTVVLQNSGEVTESSNPQFNAEVTTAKGVKATLQSDDAPVTVKSGTQSAGSIPNGGLAQVPFTVTVDQDAEPGTYTLPVKVRYTYTSEVDQVGQSQSAPTYDYDTETETETLNVRVTIEDRARFQVVNASTDAPVGDRGPVSVAIENVGSEPARNANVAIESSNGDFTFSGTPSASSYVGRWEPGEVRNVTVEGTFAEGAAVRNYALGATVSYENTNGAATQSDRLNFGVTPTAEQSFEVENVQSSLRVGSEGALEGELVNTGETTARNVVVSFDPENGNVNPLETEYAVGNLAPGERANFSFDTEVTDSADAGPRLFSLDVRYRNAAGERREGESLDVSAAVEPARKKFLLQGVNASFEPGENGELLVELTNNDDETVRDVSAKLFVDAPITSSNSEAFVSELGPGETTTLKFGAGVAGDALAGKTYPVSMDFRYETPDGDARISETYQVPVQVTEPEDDGGFLDAYGLIVGGGLLLMVVGGVVLYFRRE</sequence>
<dbReference type="InterPro" id="IPR013783">
    <property type="entry name" value="Ig-like_fold"/>
</dbReference>
<dbReference type="RefSeq" id="WP_267624796.1">
    <property type="nucleotide sequence ID" value="NZ_JAODIW010000010.1"/>
</dbReference>
<evidence type="ECO:0000256" key="1">
    <source>
        <dbReference type="SAM" id="Phobius"/>
    </source>
</evidence>
<name>A0ABD5P6Q6_9EURY</name>
<feature type="transmembrane region" description="Helical" evidence="1">
    <location>
        <begin position="514"/>
        <end position="535"/>
    </location>
</feature>
<keyword evidence="3" id="KW-1185">Reference proteome</keyword>
<reference evidence="2 3" key="1">
    <citation type="journal article" date="2019" name="Int. J. Syst. Evol. Microbiol.">
        <title>The Global Catalogue of Microorganisms (GCM) 10K type strain sequencing project: providing services to taxonomists for standard genome sequencing and annotation.</title>
        <authorList>
            <consortium name="The Broad Institute Genomics Platform"/>
            <consortium name="The Broad Institute Genome Sequencing Center for Infectious Disease"/>
            <person name="Wu L."/>
            <person name="Ma J."/>
        </authorList>
    </citation>
    <scope>NUCLEOTIDE SEQUENCE [LARGE SCALE GENOMIC DNA]</scope>
    <source>
        <strain evidence="2 3">CGMCC 1.12553</strain>
    </source>
</reference>
<accession>A0ABD5P6Q6</accession>
<keyword evidence="1" id="KW-1133">Transmembrane helix</keyword>
<comment type="caution">
    <text evidence="2">The sequence shown here is derived from an EMBL/GenBank/DDBJ whole genome shotgun (WGS) entry which is preliminary data.</text>
</comment>
<gene>
    <name evidence="2" type="ORF">ACFO0N_00605</name>
</gene>